<evidence type="ECO:0000256" key="1">
    <source>
        <dbReference type="ARBA" id="ARBA00004613"/>
    </source>
</evidence>
<evidence type="ECO:0000313" key="7">
    <source>
        <dbReference type="EMBL" id="OAI19263.1"/>
    </source>
</evidence>
<keyword evidence="5" id="KW-0812">Transmembrane</keyword>
<dbReference type="InterPro" id="IPR026442">
    <property type="entry name" value="IPTL_CTERM"/>
</dbReference>
<protein>
    <recommendedName>
        <fullName evidence="6">IPTL-CTERM protein sorting domain-containing protein</fullName>
    </recommendedName>
</protein>
<dbReference type="Proteomes" id="UP000077857">
    <property type="component" value="Unassembled WGS sequence"/>
</dbReference>
<dbReference type="Gene3D" id="4.10.1080.10">
    <property type="entry name" value="TSP type-3 repeat"/>
    <property type="match status" value="1"/>
</dbReference>
<dbReference type="EMBL" id="LUUJ01000050">
    <property type="protein sequence ID" value="OAI19263.1"/>
    <property type="molecule type" value="Genomic_DNA"/>
</dbReference>
<dbReference type="GO" id="GO:0005509">
    <property type="term" value="F:calcium ion binding"/>
    <property type="evidence" value="ECO:0007669"/>
    <property type="project" value="InterPro"/>
</dbReference>
<reference evidence="7 8" key="1">
    <citation type="submission" date="2016-03" db="EMBL/GenBank/DDBJ databases">
        <authorList>
            <person name="Ploux O."/>
        </authorList>
    </citation>
    <scope>NUCLEOTIDE SEQUENCE [LARGE SCALE GENOMIC DNA]</scope>
    <source>
        <strain evidence="7 8">R-45378</strain>
    </source>
</reference>
<dbReference type="Pfam" id="PF18884">
    <property type="entry name" value="TSP3_bac"/>
    <property type="match status" value="2"/>
</dbReference>
<gene>
    <name evidence="7" type="ORF">A1507_07650</name>
</gene>
<comment type="subcellular location">
    <subcellularLocation>
        <location evidence="1">Secreted</location>
    </subcellularLocation>
</comment>
<keyword evidence="3" id="KW-0732">Signal</keyword>
<dbReference type="NCBIfam" id="TIGR01643">
    <property type="entry name" value="YD_repeat_2x"/>
    <property type="match status" value="1"/>
</dbReference>
<dbReference type="InterPro" id="IPR028974">
    <property type="entry name" value="TSP_type-3_rpt"/>
</dbReference>
<keyword evidence="5" id="KW-0472">Membrane</keyword>
<feature type="transmembrane region" description="Helical" evidence="5">
    <location>
        <begin position="116"/>
        <end position="138"/>
    </location>
</feature>
<proteinExistence type="predicted"/>
<comment type="caution">
    <text evidence="7">The sequence shown here is derived from an EMBL/GenBank/DDBJ whole genome shotgun (WGS) entry which is preliminary data.</text>
</comment>
<evidence type="ECO:0000259" key="6">
    <source>
        <dbReference type="Pfam" id="PF18203"/>
    </source>
</evidence>
<dbReference type="InterPro" id="IPR059100">
    <property type="entry name" value="TSP3_bac"/>
</dbReference>
<dbReference type="Pfam" id="PF05593">
    <property type="entry name" value="RHS_repeat"/>
    <property type="match status" value="1"/>
</dbReference>
<evidence type="ECO:0000256" key="4">
    <source>
        <dbReference type="ARBA" id="ARBA00022837"/>
    </source>
</evidence>
<dbReference type="InterPro" id="IPR031325">
    <property type="entry name" value="RHS_repeat"/>
</dbReference>
<feature type="domain" description="IPTL-CTERM protein sorting" evidence="6">
    <location>
        <begin position="117"/>
        <end position="140"/>
    </location>
</feature>
<dbReference type="Pfam" id="PF18203">
    <property type="entry name" value="IPTL-CTERM"/>
    <property type="match status" value="1"/>
</dbReference>
<accession>A0A177NPK9</accession>
<name>A0A177NPK9_9GAMM</name>
<organism evidence="7 8">
    <name type="scientific">Methylomonas koyamae</name>
    <dbReference type="NCBI Taxonomy" id="702114"/>
    <lineage>
        <taxon>Bacteria</taxon>
        <taxon>Pseudomonadati</taxon>
        <taxon>Pseudomonadota</taxon>
        <taxon>Gammaproteobacteria</taxon>
        <taxon>Methylococcales</taxon>
        <taxon>Methylococcaceae</taxon>
        <taxon>Methylomonas</taxon>
    </lineage>
</organism>
<evidence type="ECO:0000256" key="2">
    <source>
        <dbReference type="ARBA" id="ARBA00022525"/>
    </source>
</evidence>
<keyword evidence="5" id="KW-1133">Transmembrane helix</keyword>
<evidence type="ECO:0000256" key="5">
    <source>
        <dbReference type="SAM" id="Phobius"/>
    </source>
</evidence>
<dbReference type="SUPFAM" id="SSF103647">
    <property type="entry name" value="TSP type-3 repeat"/>
    <property type="match status" value="1"/>
</dbReference>
<evidence type="ECO:0000256" key="3">
    <source>
        <dbReference type="ARBA" id="ARBA00022729"/>
    </source>
</evidence>
<sequence>MPVHAAVTIDYSYDDLNRLQTLARNDGPVVGYQYDAAGNLTTQGVSNSPDTDGDLLANFADPDDDGDGMPDTWEIQYGLNPLSPADAGLDSDGDGNTNLAEYQANSNPLQPPNTSVAVPAVPEWGLIIMALALGLMLARQTKKQGV</sequence>
<dbReference type="NCBIfam" id="TIGR04174">
    <property type="entry name" value="IPTL_CTERM"/>
    <property type="match status" value="1"/>
</dbReference>
<dbReference type="AlphaFoldDB" id="A0A177NPK9"/>
<evidence type="ECO:0000313" key="8">
    <source>
        <dbReference type="Proteomes" id="UP000077857"/>
    </source>
</evidence>
<keyword evidence="4" id="KW-0106">Calcium</keyword>
<keyword evidence="2" id="KW-0964">Secreted</keyword>
<dbReference type="RefSeq" id="WP_064039611.1">
    <property type="nucleotide sequence ID" value="NZ_LUUJ01000050.1"/>
</dbReference>
<dbReference type="InterPro" id="IPR006530">
    <property type="entry name" value="YD"/>
</dbReference>